<evidence type="ECO:0000313" key="2">
    <source>
        <dbReference type="Proteomes" id="UP000016930"/>
    </source>
</evidence>
<proteinExistence type="predicted"/>
<name>M2QXE3_CERS8</name>
<dbReference type="HOGENOM" id="CLU_2108739_0_0_1"/>
<dbReference type="EMBL" id="KB445957">
    <property type="protein sequence ID" value="EMD30607.1"/>
    <property type="molecule type" value="Genomic_DNA"/>
</dbReference>
<keyword evidence="2" id="KW-1185">Reference proteome</keyword>
<protein>
    <submittedName>
        <fullName evidence="1">Uncharacterized protein</fullName>
    </submittedName>
</protein>
<organism evidence="1 2">
    <name type="scientific">Ceriporiopsis subvermispora (strain B)</name>
    <name type="common">White-rot fungus</name>
    <name type="synonym">Gelatoporia subvermispora</name>
    <dbReference type="NCBI Taxonomy" id="914234"/>
    <lineage>
        <taxon>Eukaryota</taxon>
        <taxon>Fungi</taxon>
        <taxon>Dikarya</taxon>
        <taxon>Basidiomycota</taxon>
        <taxon>Agaricomycotina</taxon>
        <taxon>Agaricomycetes</taxon>
        <taxon>Polyporales</taxon>
        <taxon>Gelatoporiaceae</taxon>
        <taxon>Gelatoporia</taxon>
    </lineage>
</organism>
<gene>
    <name evidence="1" type="ORF">CERSUDRAFT_78718</name>
</gene>
<dbReference type="AlphaFoldDB" id="M2QXE3"/>
<accession>M2QXE3</accession>
<reference evidence="1 2" key="1">
    <citation type="journal article" date="2012" name="Proc. Natl. Acad. Sci. U.S.A.">
        <title>Comparative genomics of Ceriporiopsis subvermispora and Phanerochaete chrysosporium provide insight into selective ligninolysis.</title>
        <authorList>
            <person name="Fernandez-Fueyo E."/>
            <person name="Ruiz-Duenas F.J."/>
            <person name="Ferreira P."/>
            <person name="Floudas D."/>
            <person name="Hibbett D.S."/>
            <person name="Canessa P."/>
            <person name="Larrondo L.F."/>
            <person name="James T.Y."/>
            <person name="Seelenfreund D."/>
            <person name="Lobos S."/>
            <person name="Polanco R."/>
            <person name="Tello M."/>
            <person name="Honda Y."/>
            <person name="Watanabe T."/>
            <person name="Watanabe T."/>
            <person name="Ryu J.S."/>
            <person name="Kubicek C.P."/>
            <person name="Schmoll M."/>
            <person name="Gaskell J."/>
            <person name="Hammel K.E."/>
            <person name="St John F.J."/>
            <person name="Vanden Wymelenberg A."/>
            <person name="Sabat G."/>
            <person name="Splinter BonDurant S."/>
            <person name="Syed K."/>
            <person name="Yadav J.S."/>
            <person name="Doddapaneni H."/>
            <person name="Subramanian V."/>
            <person name="Lavin J.L."/>
            <person name="Oguiza J.A."/>
            <person name="Perez G."/>
            <person name="Pisabarro A.G."/>
            <person name="Ramirez L."/>
            <person name="Santoyo F."/>
            <person name="Master E."/>
            <person name="Coutinho P.M."/>
            <person name="Henrissat B."/>
            <person name="Lombard V."/>
            <person name="Magnuson J.K."/>
            <person name="Kuees U."/>
            <person name="Hori C."/>
            <person name="Igarashi K."/>
            <person name="Samejima M."/>
            <person name="Held B.W."/>
            <person name="Barry K.W."/>
            <person name="LaButti K.M."/>
            <person name="Lapidus A."/>
            <person name="Lindquist E.A."/>
            <person name="Lucas S.M."/>
            <person name="Riley R."/>
            <person name="Salamov A.A."/>
            <person name="Hoffmeister D."/>
            <person name="Schwenk D."/>
            <person name="Hadar Y."/>
            <person name="Yarden O."/>
            <person name="de Vries R.P."/>
            <person name="Wiebenga A."/>
            <person name="Stenlid J."/>
            <person name="Eastwood D."/>
            <person name="Grigoriev I.V."/>
            <person name="Berka R.M."/>
            <person name="Blanchette R.A."/>
            <person name="Kersten P."/>
            <person name="Martinez A.T."/>
            <person name="Vicuna R."/>
            <person name="Cullen D."/>
        </authorList>
    </citation>
    <scope>NUCLEOTIDE SEQUENCE [LARGE SCALE GENOMIC DNA]</scope>
    <source>
        <strain evidence="1 2">B</strain>
    </source>
</reference>
<dbReference type="Proteomes" id="UP000016930">
    <property type="component" value="Unassembled WGS sequence"/>
</dbReference>
<sequence length="114" mass="13270">MVQYYGFLLNSQRMLELGIEKGLGSDESFHGRECLRTRAAWDLLAEAEVDDWCTVVNVTTRNGKAYWCIALASTDHRETVYTHRNLPPQHLVDQVKTMLEKPDHVQPMWWDSTF</sequence>
<evidence type="ECO:0000313" key="1">
    <source>
        <dbReference type="EMBL" id="EMD30607.1"/>
    </source>
</evidence>